<evidence type="ECO:0000313" key="3">
    <source>
        <dbReference type="Proteomes" id="UP001058974"/>
    </source>
</evidence>
<dbReference type="InterPro" id="IPR001810">
    <property type="entry name" value="F-box_dom"/>
</dbReference>
<keyword evidence="3" id="KW-1185">Reference proteome</keyword>
<dbReference type="InterPro" id="IPR032675">
    <property type="entry name" value="LRR_dom_sf"/>
</dbReference>
<dbReference type="SUPFAM" id="SSF52047">
    <property type="entry name" value="RNI-like"/>
    <property type="match status" value="1"/>
</dbReference>
<accession>A0A9D4YGI2</accession>
<dbReference type="SUPFAM" id="SSF81383">
    <property type="entry name" value="F-box domain"/>
    <property type="match status" value="1"/>
</dbReference>
<name>A0A9D4YGI2_PEA</name>
<dbReference type="Pfam" id="PF00646">
    <property type="entry name" value="F-box"/>
    <property type="match status" value="1"/>
</dbReference>
<dbReference type="Pfam" id="PF24758">
    <property type="entry name" value="LRR_At5g56370"/>
    <property type="match status" value="1"/>
</dbReference>
<organism evidence="2 3">
    <name type="scientific">Pisum sativum</name>
    <name type="common">Garden pea</name>
    <name type="synonym">Lathyrus oleraceus</name>
    <dbReference type="NCBI Taxonomy" id="3888"/>
    <lineage>
        <taxon>Eukaryota</taxon>
        <taxon>Viridiplantae</taxon>
        <taxon>Streptophyta</taxon>
        <taxon>Embryophyta</taxon>
        <taxon>Tracheophyta</taxon>
        <taxon>Spermatophyta</taxon>
        <taxon>Magnoliopsida</taxon>
        <taxon>eudicotyledons</taxon>
        <taxon>Gunneridae</taxon>
        <taxon>Pentapetalae</taxon>
        <taxon>rosids</taxon>
        <taxon>fabids</taxon>
        <taxon>Fabales</taxon>
        <taxon>Fabaceae</taxon>
        <taxon>Papilionoideae</taxon>
        <taxon>50 kb inversion clade</taxon>
        <taxon>NPAAA clade</taxon>
        <taxon>Hologalegina</taxon>
        <taxon>IRL clade</taxon>
        <taxon>Fabeae</taxon>
        <taxon>Lathyrus</taxon>
    </lineage>
</organism>
<dbReference type="Gramene" id="Psat02G0384900-T1">
    <property type="protein sequence ID" value="KAI5437883.1"/>
    <property type="gene ID" value="KIW84_023849"/>
</dbReference>
<reference evidence="2 3" key="1">
    <citation type="journal article" date="2022" name="Nat. Genet.">
        <title>Improved pea reference genome and pan-genome highlight genomic features and evolutionary characteristics.</title>
        <authorList>
            <person name="Yang T."/>
            <person name="Liu R."/>
            <person name="Luo Y."/>
            <person name="Hu S."/>
            <person name="Wang D."/>
            <person name="Wang C."/>
            <person name="Pandey M.K."/>
            <person name="Ge S."/>
            <person name="Xu Q."/>
            <person name="Li N."/>
            <person name="Li G."/>
            <person name="Huang Y."/>
            <person name="Saxena R.K."/>
            <person name="Ji Y."/>
            <person name="Li M."/>
            <person name="Yan X."/>
            <person name="He Y."/>
            <person name="Liu Y."/>
            <person name="Wang X."/>
            <person name="Xiang C."/>
            <person name="Varshney R.K."/>
            <person name="Ding H."/>
            <person name="Gao S."/>
            <person name="Zong X."/>
        </authorList>
    </citation>
    <scope>NUCLEOTIDE SEQUENCE [LARGE SCALE GENOMIC DNA]</scope>
    <source>
        <strain evidence="2 3">cv. Zhongwan 6</strain>
    </source>
</reference>
<feature type="domain" description="F-box" evidence="1">
    <location>
        <begin position="51"/>
        <end position="103"/>
    </location>
</feature>
<sequence length="436" mass="50011">LSFVCVLRHFSFSFYAPIAGVINAQLQWKFFPSHLILMTQPYKKDNHGDHIDRISELPGNVIDCILKHLNVQDLVRTSIWSRKWRYMWISVPRIEFEEGFYNLFDNLDDPASEFSRIITEILFLHNGPINEFIIDLPPDSKHKITFGCLNKWILFLSRKDVKYISLDNSAKDHVRTPSNLFSCRGLTYFKLNYFNMSIPPSFCGFKSLLHLHLQFITFDSGALESLLPGCPLLEELSIVYCSGYKCIDLSSSTLTELTVSIEESCVFRLNKSLPIIQRLNVELVCEMLYPHADIFPLSQLINLKYLSLDDVNLDKREELLYIVSVLKSASNLVEFDIATYYSMASKRLAPDPSEKLECSVCCLSELQEVNIRVRRKSKHAMSLARFILAKSSSLKSLTIRLPFGIESDALILSSISRDLLRMERASQKAQVELTHG</sequence>
<dbReference type="InterPro" id="IPR006566">
    <property type="entry name" value="FBD"/>
</dbReference>
<dbReference type="Pfam" id="PF08387">
    <property type="entry name" value="FBD"/>
    <property type="match status" value="1"/>
</dbReference>
<dbReference type="SMART" id="SM00579">
    <property type="entry name" value="FBD"/>
    <property type="match status" value="1"/>
</dbReference>
<proteinExistence type="predicted"/>
<dbReference type="Gene3D" id="3.80.10.10">
    <property type="entry name" value="Ribonuclease Inhibitor"/>
    <property type="match status" value="1"/>
</dbReference>
<dbReference type="PANTHER" id="PTHR31639">
    <property type="entry name" value="F-BOX PROTEIN-LIKE"/>
    <property type="match status" value="1"/>
</dbReference>
<comment type="caution">
    <text evidence="2">The sequence shown here is derived from an EMBL/GenBank/DDBJ whole genome shotgun (WGS) entry which is preliminary data.</text>
</comment>
<dbReference type="InterPro" id="IPR036047">
    <property type="entry name" value="F-box-like_dom_sf"/>
</dbReference>
<gene>
    <name evidence="2" type="ORF">KIW84_023849</name>
</gene>
<evidence type="ECO:0000313" key="2">
    <source>
        <dbReference type="EMBL" id="KAI5437883.1"/>
    </source>
</evidence>
<feature type="non-terminal residue" evidence="2">
    <location>
        <position position="436"/>
    </location>
</feature>
<evidence type="ECO:0000259" key="1">
    <source>
        <dbReference type="PROSITE" id="PS50181"/>
    </source>
</evidence>
<dbReference type="InterPro" id="IPR055411">
    <property type="entry name" value="LRR_FXL15/At3g58940/PEG3-like"/>
</dbReference>
<dbReference type="Proteomes" id="UP001058974">
    <property type="component" value="Chromosome 2"/>
</dbReference>
<dbReference type="EMBL" id="JAMSHJ010000002">
    <property type="protein sequence ID" value="KAI5437883.1"/>
    <property type="molecule type" value="Genomic_DNA"/>
</dbReference>
<dbReference type="AlphaFoldDB" id="A0A9D4YGI2"/>
<dbReference type="PROSITE" id="PS50181">
    <property type="entry name" value="FBOX"/>
    <property type="match status" value="1"/>
</dbReference>
<protein>
    <recommendedName>
        <fullName evidence="1">F-box domain-containing protein</fullName>
    </recommendedName>
</protein>
<dbReference type="PANTHER" id="PTHR31639:SF312">
    <property type="entry name" value="CYCLIN-LIKE F-BOX"/>
    <property type="match status" value="1"/>
</dbReference>